<comment type="caution">
    <text evidence="1">The sequence shown here is derived from an EMBL/GenBank/DDBJ whole genome shotgun (WGS) entry which is preliminary data.</text>
</comment>
<sequence length="485" mass="51402">MTMDFDARDEAEAARALALNAQGVGAYRDQFGQIAAAFRQSQSGNVYTRPPLIAPPAWTTSMTVARGDMVAANGYWYAAIQAGTTASSGSGPSFVTNYASDGTVLWSYVGPAQISTNDATAPTVAQTTSDPAYGNYSWKYKDIPSAFSLFGAYAAYDGANRLIPTGFNAKAATPSYTPGRRIEFHCDSSRVVIDAAGSTSTSSWRIAVDQYDGQGLRFIKPGGFPLASPYISLTWPAMKRRRYVIFLSAQGYDAFNRVEIDAQAQVWTEPGKVMRGVVISDSTVAGSGWGPWLAGNDVCNRLAMTLGVQDMWSFSTGGTGELNPGGSSYYKYGERIAEALALNPALWFIAGSVNDRTGNGYTSAQLTAATTATMQAIRAGGNTGVILRGGVFPLIDNSDLTTAETAIKAGYDVFAATDQYPHGWVPASSAVPPIITWGYNSASGIWGSNNGRYLGGDGHPIDRGTAHLSDRYAAGIMTALSPYLP</sequence>
<dbReference type="EMBL" id="JAAAPO010000005">
    <property type="protein sequence ID" value="NBC37380.1"/>
    <property type="molecule type" value="Genomic_DNA"/>
</dbReference>
<keyword evidence="2" id="KW-1185">Reference proteome</keyword>
<evidence type="ECO:0008006" key="3">
    <source>
        <dbReference type="Google" id="ProtNLM"/>
    </source>
</evidence>
<proteinExistence type="predicted"/>
<evidence type="ECO:0000313" key="2">
    <source>
        <dbReference type="Proteomes" id="UP000753724"/>
    </source>
</evidence>
<name>A0ABW9XFQ0_9SPHN</name>
<evidence type="ECO:0000313" key="1">
    <source>
        <dbReference type="EMBL" id="NBC37380.1"/>
    </source>
</evidence>
<protein>
    <recommendedName>
        <fullName evidence="3">SGNH hydrolase-type esterase domain-containing protein</fullName>
    </recommendedName>
</protein>
<reference evidence="2" key="1">
    <citation type="submission" date="2020-01" db="EMBL/GenBank/DDBJ databases">
        <title>Sphingomonas sp. strain CSW-10.</title>
        <authorList>
            <person name="Chen W.-M."/>
        </authorList>
    </citation>
    <scope>NUCLEOTIDE SEQUENCE [LARGE SCALE GENOMIC DNA]</scope>
    <source>
        <strain evidence="2">FSY-8</strain>
    </source>
</reference>
<organism evidence="1 2">
    <name type="scientific">Novosphingobium ovatum</name>
    <dbReference type="NCBI Taxonomy" id="1908523"/>
    <lineage>
        <taxon>Bacteria</taxon>
        <taxon>Pseudomonadati</taxon>
        <taxon>Pseudomonadota</taxon>
        <taxon>Alphaproteobacteria</taxon>
        <taxon>Sphingomonadales</taxon>
        <taxon>Sphingomonadaceae</taxon>
        <taxon>Novosphingobium</taxon>
    </lineage>
</organism>
<dbReference type="RefSeq" id="WP_161719408.1">
    <property type="nucleotide sequence ID" value="NZ_JAAAPO010000005.1"/>
</dbReference>
<dbReference type="Proteomes" id="UP000753724">
    <property type="component" value="Unassembled WGS sequence"/>
</dbReference>
<gene>
    <name evidence="1" type="ORF">GTZ99_12545</name>
</gene>
<accession>A0ABW9XFQ0</accession>